<comment type="caution">
    <text evidence="1">The sequence shown here is derived from an EMBL/GenBank/DDBJ whole genome shotgun (WGS) entry which is preliminary data.</text>
</comment>
<dbReference type="EMBL" id="JNAX01000009">
    <property type="protein sequence ID" value="KGG21212.1"/>
    <property type="molecule type" value="Genomic_DNA"/>
</dbReference>
<proteinExistence type="predicted"/>
<accession>A0A0A2C6P9</accession>
<dbReference type="AlphaFoldDB" id="A0A0A2C6P9"/>
<evidence type="ECO:0000313" key="2">
    <source>
        <dbReference type="Proteomes" id="UP000030392"/>
    </source>
</evidence>
<protein>
    <submittedName>
        <fullName evidence="1">Uncharacterized protein</fullName>
    </submittedName>
</protein>
<name>A0A0A2C6P9_PROMR</name>
<organism evidence="1 2">
    <name type="scientific">Prochlorococcus marinus str. PAC1</name>
    <dbReference type="NCBI Taxonomy" id="59924"/>
    <lineage>
        <taxon>Bacteria</taxon>
        <taxon>Bacillati</taxon>
        <taxon>Cyanobacteriota</taxon>
        <taxon>Cyanophyceae</taxon>
        <taxon>Synechococcales</taxon>
        <taxon>Prochlorococcaceae</taxon>
        <taxon>Prochlorococcus</taxon>
    </lineage>
</organism>
<sequence length="42" mass="4919">MPSKTSVSWKQVRMVECGFLRALTSRQNRGLYLNDYGVRIRT</sequence>
<dbReference type="Proteomes" id="UP000030392">
    <property type="component" value="Unassembled WGS sequence"/>
</dbReference>
<evidence type="ECO:0000313" key="1">
    <source>
        <dbReference type="EMBL" id="KGG21212.1"/>
    </source>
</evidence>
<gene>
    <name evidence="1" type="ORF">EV03_0685</name>
</gene>
<reference evidence="2" key="1">
    <citation type="journal article" date="2014" name="Sci. Data">
        <title>Genomes of diverse isolates of the marine cyanobacterium Prochlorococcus.</title>
        <authorList>
            <person name="Biller S."/>
            <person name="Berube P."/>
            <person name="Thompson J."/>
            <person name="Kelly L."/>
            <person name="Roggensack S."/>
            <person name="Awad L."/>
            <person name="Roache-Johnson K."/>
            <person name="Ding H."/>
            <person name="Giovannoni S.J."/>
            <person name="Moore L.R."/>
            <person name="Chisholm S.W."/>
        </authorList>
    </citation>
    <scope>NUCLEOTIDE SEQUENCE [LARGE SCALE GENOMIC DNA]</scope>
    <source>
        <strain evidence="2">PAC1</strain>
    </source>
</reference>